<comment type="caution">
    <text evidence="2">The sequence shown here is derived from an EMBL/GenBank/DDBJ whole genome shotgun (WGS) entry which is preliminary data.</text>
</comment>
<keyword evidence="1" id="KW-1133">Transmembrane helix</keyword>
<evidence type="ECO:0000313" key="2">
    <source>
        <dbReference type="EMBL" id="MBB4081817.1"/>
    </source>
</evidence>
<evidence type="ECO:0000313" key="3">
    <source>
        <dbReference type="Proteomes" id="UP000529946"/>
    </source>
</evidence>
<feature type="transmembrane region" description="Helical" evidence="1">
    <location>
        <begin position="169"/>
        <end position="189"/>
    </location>
</feature>
<evidence type="ECO:0000256" key="1">
    <source>
        <dbReference type="SAM" id="Phobius"/>
    </source>
</evidence>
<dbReference type="AlphaFoldDB" id="A0A7W6JB41"/>
<sequence length="219" mass="24087">MAESSEPPSPENARPHRLETWTELAGAVILSIAALLTSWASFQAELWDGDQAAAYSQAESVRTEASRLATRAGQIQGGDMLMFTNWLSAFAAEDEALQDFYEQNFRAGFRTTHAEWLALQPMKNPSAPRTPFSMPSYQITHEEQARVLEERANAFFLEGQEANRNSDGFVRVTVILAGALFFGGIGQVFRIPRVRVALVVVAAISCVWGVVQLLGLPVN</sequence>
<keyword evidence="1" id="KW-0472">Membrane</keyword>
<protein>
    <recommendedName>
        <fullName evidence="4">DUF4337 domain-containing protein</fullName>
    </recommendedName>
</protein>
<evidence type="ECO:0008006" key="4">
    <source>
        <dbReference type="Google" id="ProtNLM"/>
    </source>
</evidence>
<dbReference type="EMBL" id="JACIDM010000001">
    <property type="protein sequence ID" value="MBB4081817.1"/>
    <property type="molecule type" value="Genomic_DNA"/>
</dbReference>
<feature type="transmembrane region" description="Helical" evidence="1">
    <location>
        <begin position="21"/>
        <end position="42"/>
    </location>
</feature>
<dbReference type="Proteomes" id="UP000529946">
    <property type="component" value="Unassembled WGS sequence"/>
</dbReference>
<proteinExistence type="predicted"/>
<dbReference type="RefSeq" id="WP_221212187.1">
    <property type="nucleotide sequence ID" value="NZ_BAAAER010000005.1"/>
</dbReference>
<feature type="transmembrane region" description="Helical" evidence="1">
    <location>
        <begin position="196"/>
        <end position="216"/>
    </location>
</feature>
<name>A0A7W6JB41_9CAUL</name>
<gene>
    <name evidence="2" type="ORF">GGR12_000656</name>
</gene>
<keyword evidence="1" id="KW-0812">Transmembrane</keyword>
<accession>A0A7W6JB41</accession>
<keyword evidence="3" id="KW-1185">Reference proteome</keyword>
<reference evidence="2 3" key="1">
    <citation type="submission" date="2020-08" db="EMBL/GenBank/DDBJ databases">
        <title>Genomic Encyclopedia of Type Strains, Phase IV (KMG-IV): sequencing the most valuable type-strain genomes for metagenomic binning, comparative biology and taxonomic classification.</title>
        <authorList>
            <person name="Goeker M."/>
        </authorList>
    </citation>
    <scope>NUCLEOTIDE SEQUENCE [LARGE SCALE GENOMIC DNA]</scope>
    <source>
        <strain evidence="2 3">DSM 23960</strain>
    </source>
</reference>
<organism evidence="2 3">
    <name type="scientific">Brevundimonas lenta</name>
    <dbReference type="NCBI Taxonomy" id="424796"/>
    <lineage>
        <taxon>Bacteria</taxon>
        <taxon>Pseudomonadati</taxon>
        <taxon>Pseudomonadota</taxon>
        <taxon>Alphaproteobacteria</taxon>
        <taxon>Caulobacterales</taxon>
        <taxon>Caulobacteraceae</taxon>
        <taxon>Brevundimonas</taxon>
    </lineage>
</organism>